<dbReference type="AlphaFoldDB" id="A0A7Y9GMQ9"/>
<dbReference type="InterPro" id="IPR029044">
    <property type="entry name" value="Nucleotide-diphossugar_trans"/>
</dbReference>
<dbReference type="EMBL" id="JACCBV010000001">
    <property type="protein sequence ID" value="NYE19337.1"/>
    <property type="molecule type" value="Genomic_DNA"/>
</dbReference>
<evidence type="ECO:0000256" key="1">
    <source>
        <dbReference type="ARBA" id="ARBA00022679"/>
    </source>
</evidence>
<keyword evidence="1" id="KW-0808">Transferase</keyword>
<organism evidence="3 4">
    <name type="scientific">Microbacterium immunditiarum</name>
    <dbReference type="NCBI Taxonomy" id="337480"/>
    <lineage>
        <taxon>Bacteria</taxon>
        <taxon>Bacillati</taxon>
        <taxon>Actinomycetota</taxon>
        <taxon>Actinomycetes</taxon>
        <taxon>Micrococcales</taxon>
        <taxon>Microbacteriaceae</taxon>
        <taxon>Microbacterium</taxon>
    </lineage>
</organism>
<evidence type="ECO:0000313" key="3">
    <source>
        <dbReference type="EMBL" id="NYE19337.1"/>
    </source>
</evidence>
<dbReference type="RefSeq" id="WP_179488618.1">
    <property type="nucleotide sequence ID" value="NZ_JACCBV010000001.1"/>
</dbReference>
<feature type="domain" description="MobA-like NTP transferase" evidence="2">
    <location>
        <begin position="13"/>
        <end position="173"/>
    </location>
</feature>
<gene>
    <name evidence="3" type="ORF">BJ991_001365</name>
</gene>
<dbReference type="Gene3D" id="3.90.550.10">
    <property type="entry name" value="Spore Coat Polysaccharide Biosynthesis Protein SpsA, Chain A"/>
    <property type="match status" value="1"/>
</dbReference>
<name>A0A7Y9GMQ9_9MICO</name>
<dbReference type="Pfam" id="PF12804">
    <property type="entry name" value="NTP_transf_3"/>
    <property type="match status" value="1"/>
</dbReference>
<proteinExistence type="predicted"/>
<dbReference type="SUPFAM" id="SSF53448">
    <property type="entry name" value="Nucleotide-diphospho-sugar transferases"/>
    <property type="match status" value="1"/>
</dbReference>
<dbReference type="PANTHER" id="PTHR19136">
    <property type="entry name" value="MOLYBDENUM COFACTOR GUANYLYLTRANSFERASE"/>
    <property type="match status" value="1"/>
</dbReference>
<dbReference type="Proteomes" id="UP000576969">
    <property type="component" value="Unassembled WGS sequence"/>
</dbReference>
<keyword evidence="4" id="KW-1185">Reference proteome</keyword>
<comment type="caution">
    <text evidence="3">The sequence shown here is derived from an EMBL/GenBank/DDBJ whole genome shotgun (WGS) entry which is preliminary data.</text>
</comment>
<evidence type="ECO:0000313" key="4">
    <source>
        <dbReference type="Proteomes" id="UP000576969"/>
    </source>
</evidence>
<reference evidence="3 4" key="1">
    <citation type="submission" date="2020-07" db="EMBL/GenBank/DDBJ databases">
        <title>Sequencing the genomes of 1000 actinobacteria strains.</title>
        <authorList>
            <person name="Klenk H.-P."/>
        </authorList>
    </citation>
    <scope>NUCLEOTIDE SEQUENCE [LARGE SCALE GENOMIC DNA]</scope>
    <source>
        <strain evidence="3 4">DSM 24662</strain>
    </source>
</reference>
<dbReference type="PANTHER" id="PTHR19136:SF81">
    <property type="entry name" value="MOLYBDENUM COFACTOR GUANYLYLTRANSFERASE"/>
    <property type="match status" value="1"/>
</dbReference>
<protein>
    <submittedName>
        <fullName evidence="3">Molybdopterin-guanine dinucleotide biosynthesis protein A</fullName>
    </submittedName>
</protein>
<evidence type="ECO:0000259" key="2">
    <source>
        <dbReference type="Pfam" id="PF12804"/>
    </source>
</evidence>
<dbReference type="InterPro" id="IPR025877">
    <property type="entry name" value="MobA-like_NTP_Trfase"/>
</dbReference>
<dbReference type="GO" id="GO:0016779">
    <property type="term" value="F:nucleotidyltransferase activity"/>
    <property type="evidence" value="ECO:0007669"/>
    <property type="project" value="UniProtKB-ARBA"/>
</dbReference>
<sequence length="224" mass="23372">MSERSETTRARGAILLAGGRASRVDGAAKPLFEVGGRTLLGAAVEAVRAVDAAPITVAGPEAVASEVGVDLDGVDFVREDPPFGGPVAGGVAVLDAWRARDTVPEWTFVLACDVPGIAAAVARLAQDAILLPDDSEGICLADASGRPQWLTGLYRTEALVRAAAALDHRGRDAPVRALVADLPIAVVRAPADETDDVDTWEDLKRARTAAGQDAFDTQRTEEAR</sequence>
<accession>A0A7Y9GMQ9</accession>